<gene>
    <name evidence="6" type="ORF">H9L12_12665</name>
</gene>
<dbReference type="Proteomes" id="UP000515955">
    <property type="component" value="Chromosome"/>
</dbReference>
<evidence type="ECO:0000313" key="7">
    <source>
        <dbReference type="Proteomes" id="UP000515955"/>
    </source>
</evidence>
<dbReference type="PANTHER" id="PTHR43246">
    <property type="entry name" value="PEPTIDYL-PROLYL CIS-TRANS ISOMERASE CYP38, CHLOROPLASTIC"/>
    <property type="match status" value="1"/>
</dbReference>
<keyword evidence="7" id="KW-1185">Reference proteome</keyword>
<reference evidence="6 7" key="1">
    <citation type="submission" date="2020-08" db="EMBL/GenBank/DDBJ databases">
        <title>Genome sequence of Sphingomonas rhizophila KACC 19189T.</title>
        <authorList>
            <person name="Hyun D.-W."/>
            <person name="Bae J.-W."/>
        </authorList>
    </citation>
    <scope>NUCLEOTIDE SEQUENCE [LARGE SCALE GENOMIC DNA]</scope>
    <source>
        <strain evidence="6 7">KACC 19189</strain>
    </source>
</reference>
<organism evidence="6 7">
    <name type="scientific">Sphingomonas rhizophila</name>
    <dbReference type="NCBI Taxonomy" id="2071607"/>
    <lineage>
        <taxon>Bacteria</taxon>
        <taxon>Pseudomonadati</taxon>
        <taxon>Pseudomonadota</taxon>
        <taxon>Alphaproteobacteria</taxon>
        <taxon>Sphingomonadales</taxon>
        <taxon>Sphingomonadaceae</taxon>
        <taxon>Sphingomonas</taxon>
    </lineage>
</organism>
<keyword evidence="2" id="KW-0697">Rotamase</keyword>
<dbReference type="InterPro" id="IPR002130">
    <property type="entry name" value="Cyclophilin-type_PPIase_dom"/>
</dbReference>
<dbReference type="InterPro" id="IPR044665">
    <property type="entry name" value="E_coli_cyclophilin_A-like"/>
</dbReference>
<dbReference type="EMBL" id="CP060717">
    <property type="protein sequence ID" value="QNN65028.1"/>
    <property type="molecule type" value="Genomic_DNA"/>
</dbReference>
<evidence type="ECO:0000256" key="1">
    <source>
        <dbReference type="ARBA" id="ARBA00013194"/>
    </source>
</evidence>
<name>A0A7G9SB03_9SPHN</name>
<evidence type="ECO:0000256" key="3">
    <source>
        <dbReference type="ARBA" id="ARBA00023235"/>
    </source>
</evidence>
<dbReference type="KEGG" id="srhi:H9L12_12665"/>
<evidence type="ECO:0000259" key="5">
    <source>
        <dbReference type="PROSITE" id="PS50072"/>
    </source>
</evidence>
<protein>
    <recommendedName>
        <fullName evidence="1">peptidylprolyl isomerase</fullName>
        <ecNumber evidence="1">5.2.1.8</ecNumber>
    </recommendedName>
</protein>
<dbReference type="GO" id="GO:0003755">
    <property type="term" value="F:peptidyl-prolyl cis-trans isomerase activity"/>
    <property type="evidence" value="ECO:0007669"/>
    <property type="project" value="UniProtKB-KW"/>
</dbReference>
<dbReference type="Pfam" id="PF00160">
    <property type="entry name" value="Pro_isomerase"/>
    <property type="match status" value="1"/>
</dbReference>
<feature type="chain" id="PRO_5029019664" description="peptidylprolyl isomerase" evidence="4">
    <location>
        <begin position="22"/>
        <end position="201"/>
    </location>
</feature>
<dbReference type="PROSITE" id="PS50072">
    <property type="entry name" value="CSA_PPIASE_2"/>
    <property type="match status" value="1"/>
</dbReference>
<dbReference type="InterPro" id="IPR029000">
    <property type="entry name" value="Cyclophilin-like_dom_sf"/>
</dbReference>
<evidence type="ECO:0000256" key="4">
    <source>
        <dbReference type="SAM" id="SignalP"/>
    </source>
</evidence>
<accession>A0A7G9SB03</accession>
<dbReference type="Gene3D" id="2.40.100.10">
    <property type="entry name" value="Cyclophilin-like"/>
    <property type="match status" value="1"/>
</dbReference>
<feature type="domain" description="PPIase cyclophilin-type" evidence="5">
    <location>
        <begin position="43"/>
        <end position="195"/>
    </location>
</feature>
<sequence>MFTRIALAALALSALPVAALAQTAPVAAPAPAPADDLVKVALDTSAGRIVLALDRGRAPLTVANFLAYVDSKKYDGEAFYRAMPYGDGGLVQGGIVTDARKLRKPVAFESTTKTGLSNVAGTVAMAAAAPGQAQADFFIMTTDITGFDGDSGFAAFGRVVEGMDVVNKILAAPRSPTKGLGAMKGQMLEPRIRIVKAVRVK</sequence>
<dbReference type="AlphaFoldDB" id="A0A7G9SB03"/>
<dbReference type="SUPFAM" id="SSF50891">
    <property type="entry name" value="Cyclophilin-like"/>
    <property type="match status" value="1"/>
</dbReference>
<keyword evidence="3 6" id="KW-0413">Isomerase</keyword>
<dbReference type="RefSeq" id="WP_187542025.1">
    <property type="nucleotide sequence ID" value="NZ_CP060717.1"/>
</dbReference>
<dbReference type="EC" id="5.2.1.8" evidence="1"/>
<evidence type="ECO:0000256" key="2">
    <source>
        <dbReference type="ARBA" id="ARBA00023110"/>
    </source>
</evidence>
<evidence type="ECO:0000313" key="6">
    <source>
        <dbReference type="EMBL" id="QNN65028.1"/>
    </source>
</evidence>
<keyword evidence="4" id="KW-0732">Signal</keyword>
<proteinExistence type="predicted"/>
<feature type="signal peptide" evidence="4">
    <location>
        <begin position="1"/>
        <end position="21"/>
    </location>
</feature>